<sequence>MSELASEVRVVVARLRNLFVDLARQGAFSNPLDEIPHAELEPRQLQALWWLRAEGFLAVSGLAERMGMAMPPMTRLLDRLEELELVTRHRGMRGDKRHVMVRLTTKGCEAADQADAVVQERLARLLLPMEGEQRSALLDSLERWVEALSRPSGDDNNRTAA</sequence>
<dbReference type="RefSeq" id="WP_267541537.1">
    <property type="nucleotide sequence ID" value="NZ_JAPNKA010000001.1"/>
</dbReference>
<dbReference type="PANTHER" id="PTHR42756:SF1">
    <property type="entry name" value="TRANSCRIPTIONAL REPRESSOR OF EMRAB OPERON"/>
    <property type="match status" value="1"/>
</dbReference>
<dbReference type="SUPFAM" id="SSF46785">
    <property type="entry name" value="Winged helix' DNA-binding domain"/>
    <property type="match status" value="1"/>
</dbReference>
<evidence type="ECO:0000256" key="3">
    <source>
        <dbReference type="ARBA" id="ARBA00023163"/>
    </source>
</evidence>
<dbReference type="Pfam" id="PF01047">
    <property type="entry name" value="MarR"/>
    <property type="match status" value="1"/>
</dbReference>
<evidence type="ECO:0000313" key="6">
    <source>
        <dbReference type="Proteomes" id="UP001207654"/>
    </source>
</evidence>
<evidence type="ECO:0000256" key="2">
    <source>
        <dbReference type="ARBA" id="ARBA00023125"/>
    </source>
</evidence>
<evidence type="ECO:0000313" key="5">
    <source>
        <dbReference type="EMBL" id="MCY1082985.1"/>
    </source>
</evidence>
<evidence type="ECO:0000259" key="4">
    <source>
        <dbReference type="PROSITE" id="PS50995"/>
    </source>
</evidence>
<keyword evidence="6" id="KW-1185">Reference proteome</keyword>
<dbReference type="PROSITE" id="PS50995">
    <property type="entry name" value="HTH_MARR_2"/>
    <property type="match status" value="1"/>
</dbReference>
<dbReference type="Gene3D" id="1.10.10.10">
    <property type="entry name" value="Winged helix-like DNA-binding domain superfamily/Winged helix DNA-binding domain"/>
    <property type="match status" value="1"/>
</dbReference>
<keyword evidence="2" id="KW-0238">DNA-binding</keyword>
<accession>A0ABT4AMS3</accession>
<evidence type="ECO:0000256" key="1">
    <source>
        <dbReference type="ARBA" id="ARBA00023015"/>
    </source>
</evidence>
<dbReference type="SMART" id="SM00347">
    <property type="entry name" value="HTH_MARR"/>
    <property type="match status" value="1"/>
</dbReference>
<organism evidence="5 6">
    <name type="scientific">Archangium lansingense</name>
    <dbReference type="NCBI Taxonomy" id="2995310"/>
    <lineage>
        <taxon>Bacteria</taxon>
        <taxon>Pseudomonadati</taxon>
        <taxon>Myxococcota</taxon>
        <taxon>Myxococcia</taxon>
        <taxon>Myxococcales</taxon>
        <taxon>Cystobacterineae</taxon>
        <taxon>Archangiaceae</taxon>
        <taxon>Archangium</taxon>
    </lineage>
</organism>
<dbReference type="PANTHER" id="PTHR42756">
    <property type="entry name" value="TRANSCRIPTIONAL REGULATOR, MARR"/>
    <property type="match status" value="1"/>
</dbReference>
<comment type="caution">
    <text evidence="5">The sequence shown here is derived from an EMBL/GenBank/DDBJ whole genome shotgun (WGS) entry which is preliminary data.</text>
</comment>
<keyword evidence="1" id="KW-0805">Transcription regulation</keyword>
<dbReference type="InterPro" id="IPR036388">
    <property type="entry name" value="WH-like_DNA-bd_sf"/>
</dbReference>
<keyword evidence="3" id="KW-0804">Transcription</keyword>
<protein>
    <submittedName>
        <fullName evidence="5">MarR family winged helix-turn-helix transcriptional regulator</fullName>
    </submittedName>
</protein>
<dbReference type="Proteomes" id="UP001207654">
    <property type="component" value="Unassembled WGS sequence"/>
</dbReference>
<proteinExistence type="predicted"/>
<feature type="domain" description="HTH marR-type" evidence="4">
    <location>
        <begin position="1"/>
        <end position="146"/>
    </location>
</feature>
<gene>
    <name evidence="5" type="ORF">OV287_51895</name>
</gene>
<reference evidence="5 6" key="1">
    <citation type="submission" date="2022-11" db="EMBL/GenBank/DDBJ databases">
        <title>Minimal conservation of predation-associated metabolite biosynthetic gene clusters underscores biosynthetic potential of Myxococcota including descriptions for ten novel species: Archangium lansinium sp. nov., Myxococcus landrumus sp. nov., Nannocystis bai.</title>
        <authorList>
            <person name="Ahearne A."/>
            <person name="Stevens C."/>
            <person name="Phillips K."/>
        </authorList>
    </citation>
    <scope>NUCLEOTIDE SEQUENCE [LARGE SCALE GENOMIC DNA]</scope>
    <source>
        <strain evidence="5 6">MIWBW</strain>
    </source>
</reference>
<dbReference type="EMBL" id="JAPNKA010000001">
    <property type="protein sequence ID" value="MCY1082985.1"/>
    <property type="molecule type" value="Genomic_DNA"/>
</dbReference>
<name>A0ABT4AMS3_9BACT</name>
<dbReference type="InterPro" id="IPR000835">
    <property type="entry name" value="HTH_MarR-typ"/>
</dbReference>
<dbReference type="InterPro" id="IPR036390">
    <property type="entry name" value="WH_DNA-bd_sf"/>
</dbReference>